<dbReference type="EMBL" id="PHFL01000043">
    <property type="protein sequence ID" value="RFM24301.1"/>
    <property type="molecule type" value="Genomic_DNA"/>
</dbReference>
<sequence length="152" mass="17185">MLYTASATDACAAVIDRKKLDSEFIVESVCYWYATSNRREAHYLASFLNSRAANNKIKDFQARGLFGERHVHKKILDLPFPLYDSKNELHLKLADLGAVCAKKAQAFIDKNYANADFDARTLGRVRSQMRRELSAELGQIDALVEALLLNDE</sequence>
<evidence type="ECO:0000313" key="2">
    <source>
        <dbReference type="Proteomes" id="UP000266389"/>
    </source>
</evidence>
<evidence type="ECO:0000313" key="1">
    <source>
        <dbReference type="EMBL" id="RFM24301.1"/>
    </source>
</evidence>
<proteinExistence type="predicted"/>
<dbReference type="AlphaFoldDB" id="A0A395M0T1"/>
<name>A0A395M0T1_9BACT</name>
<accession>A0A395M0T1</accession>
<organism evidence="1 2">
    <name type="scientific">Candidatus Thermochlorobacter aerophilus</name>
    <dbReference type="NCBI Taxonomy" id="1868324"/>
    <lineage>
        <taxon>Bacteria</taxon>
        <taxon>Pseudomonadati</taxon>
        <taxon>Chlorobiota</taxon>
        <taxon>Chlorobiia</taxon>
        <taxon>Chlorobiales</taxon>
        <taxon>Candidatus Thermochlorobacteriaceae</taxon>
        <taxon>Candidatus Thermochlorobacter</taxon>
    </lineage>
</organism>
<protein>
    <submittedName>
        <fullName evidence="1">Uncharacterized protein</fullName>
    </submittedName>
</protein>
<reference evidence="1 2" key="1">
    <citation type="journal article" date="2011" name="ISME J.">
        <title>Community ecology of hot spring cyanobacterial mats: predominant populations and their functional potential.</title>
        <authorList>
            <person name="Klatt C.G."/>
            <person name="Wood J.M."/>
            <person name="Rusch D.B."/>
            <person name="Bateson M.M."/>
            <person name="Hamamura N."/>
            <person name="Heidelberg J.F."/>
            <person name="Grossman A.R."/>
            <person name="Bhaya D."/>
            <person name="Cohan F.M."/>
            <person name="Kuhl M."/>
            <person name="Bryant D.A."/>
            <person name="Ward D.M."/>
        </authorList>
    </citation>
    <scope>NUCLEOTIDE SEQUENCE [LARGE SCALE GENOMIC DNA]</scope>
    <source>
        <strain evidence="1">OS</strain>
    </source>
</reference>
<comment type="caution">
    <text evidence="1">The sequence shown here is derived from an EMBL/GenBank/DDBJ whole genome shotgun (WGS) entry which is preliminary data.</text>
</comment>
<gene>
    <name evidence="1" type="ORF">D0433_06415</name>
</gene>
<dbReference type="Proteomes" id="UP000266389">
    <property type="component" value="Unassembled WGS sequence"/>
</dbReference>